<evidence type="ECO:0000313" key="6">
    <source>
        <dbReference type="EMBL" id="RDS76853.1"/>
    </source>
</evidence>
<keyword evidence="7" id="KW-1185">Reference proteome</keyword>
<dbReference type="OrthoDB" id="9785497at2"/>
<evidence type="ECO:0000256" key="2">
    <source>
        <dbReference type="ARBA" id="ARBA00023002"/>
    </source>
</evidence>
<organism evidence="6 7">
    <name type="scientific">Alteriqipengyuania lutimaris</name>
    <dbReference type="NCBI Taxonomy" id="1538146"/>
    <lineage>
        <taxon>Bacteria</taxon>
        <taxon>Pseudomonadati</taxon>
        <taxon>Pseudomonadota</taxon>
        <taxon>Alphaproteobacteria</taxon>
        <taxon>Sphingomonadales</taxon>
        <taxon>Erythrobacteraceae</taxon>
        <taxon>Alteriqipengyuania</taxon>
    </lineage>
</organism>
<name>A0A395LIR5_9SPHN</name>
<dbReference type="PANTHER" id="PTHR10173">
    <property type="entry name" value="METHIONINE SULFOXIDE REDUCTASE"/>
    <property type="match status" value="1"/>
</dbReference>
<evidence type="ECO:0000256" key="3">
    <source>
        <dbReference type="ARBA" id="ARBA00048488"/>
    </source>
</evidence>
<evidence type="ECO:0000256" key="4">
    <source>
        <dbReference type="SAM" id="MobiDB-lite"/>
    </source>
</evidence>
<sequence>MGTMREDEAMTDPANPNRPHRRSALAMMGGGVASLALVACGRSANAKSFPVQRSEAEWRRKLTDAEFYVLRKAGTERAYSSPLDKEKRAGTFECAGCGQAVYSSKHKFDSGTGWPSFWQAIRPGAVGTSTDYKIGVPRTEVHCARCGGHLGHIFNDGPKPTGKRHCINGVAMDFRPA</sequence>
<comment type="catalytic activity">
    <reaction evidence="3">
        <text>L-methionyl-[protein] + [thioredoxin]-disulfide + H2O = L-methionyl-(R)-S-oxide-[protein] + [thioredoxin]-dithiol</text>
        <dbReference type="Rhea" id="RHEA:24164"/>
        <dbReference type="Rhea" id="RHEA-COMP:10698"/>
        <dbReference type="Rhea" id="RHEA-COMP:10700"/>
        <dbReference type="Rhea" id="RHEA-COMP:12313"/>
        <dbReference type="Rhea" id="RHEA-COMP:12314"/>
        <dbReference type="ChEBI" id="CHEBI:15377"/>
        <dbReference type="ChEBI" id="CHEBI:16044"/>
        <dbReference type="ChEBI" id="CHEBI:29950"/>
        <dbReference type="ChEBI" id="CHEBI:45764"/>
        <dbReference type="ChEBI" id="CHEBI:50058"/>
        <dbReference type="EC" id="1.8.4.12"/>
    </reaction>
</comment>
<dbReference type="Gene3D" id="2.170.150.20">
    <property type="entry name" value="Peptide methionine sulfoxide reductase"/>
    <property type="match status" value="1"/>
</dbReference>
<feature type="region of interest" description="Disordered" evidence="4">
    <location>
        <begin position="1"/>
        <end position="22"/>
    </location>
</feature>
<dbReference type="PANTHER" id="PTHR10173:SF57">
    <property type="entry name" value="PEPTIDE-METHIONINE (R)-S-OXIDE REDUCTASE"/>
    <property type="match status" value="1"/>
</dbReference>
<evidence type="ECO:0000256" key="1">
    <source>
        <dbReference type="ARBA" id="ARBA00012499"/>
    </source>
</evidence>
<dbReference type="InterPro" id="IPR006311">
    <property type="entry name" value="TAT_signal"/>
</dbReference>
<dbReference type="GO" id="GO:0006979">
    <property type="term" value="P:response to oxidative stress"/>
    <property type="evidence" value="ECO:0007669"/>
    <property type="project" value="InterPro"/>
</dbReference>
<reference evidence="6 7" key="1">
    <citation type="submission" date="2018-07" db="EMBL/GenBank/DDBJ databases">
        <title>Erythrobacter nanhaiensis sp. nov., a novel member of the genus Erythrobacter isolated from the South China Sea.</title>
        <authorList>
            <person name="Chen X."/>
            <person name="Liu J."/>
        </authorList>
    </citation>
    <scope>NUCLEOTIDE SEQUENCE [LARGE SCALE GENOMIC DNA]</scope>
    <source>
        <strain evidence="6 7">S-5</strain>
    </source>
</reference>
<dbReference type="NCBIfam" id="TIGR00357">
    <property type="entry name" value="peptide-methionine (R)-S-oxide reductase MsrB"/>
    <property type="match status" value="1"/>
</dbReference>
<dbReference type="SUPFAM" id="SSF51316">
    <property type="entry name" value="Mss4-like"/>
    <property type="match status" value="1"/>
</dbReference>
<proteinExistence type="predicted"/>
<dbReference type="EMBL" id="QRBB01000001">
    <property type="protein sequence ID" value="RDS76853.1"/>
    <property type="molecule type" value="Genomic_DNA"/>
</dbReference>
<evidence type="ECO:0000313" key="7">
    <source>
        <dbReference type="Proteomes" id="UP000254101"/>
    </source>
</evidence>
<dbReference type="PROSITE" id="PS51318">
    <property type="entry name" value="TAT"/>
    <property type="match status" value="1"/>
</dbReference>
<keyword evidence="2 6" id="KW-0560">Oxidoreductase</keyword>
<dbReference type="Proteomes" id="UP000254101">
    <property type="component" value="Unassembled WGS sequence"/>
</dbReference>
<dbReference type="GO" id="GO:0030091">
    <property type="term" value="P:protein repair"/>
    <property type="evidence" value="ECO:0007669"/>
    <property type="project" value="InterPro"/>
</dbReference>
<dbReference type="PROSITE" id="PS51790">
    <property type="entry name" value="MSRB"/>
    <property type="match status" value="1"/>
</dbReference>
<dbReference type="InterPro" id="IPR002579">
    <property type="entry name" value="Met_Sox_Rdtase_MsrB_dom"/>
</dbReference>
<dbReference type="AlphaFoldDB" id="A0A395LIR5"/>
<comment type="caution">
    <text evidence="6">The sequence shown here is derived from an EMBL/GenBank/DDBJ whole genome shotgun (WGS) entry which is preliminary data.</text>
</comment>
<dbReference type="GO" id="GO:0005737">
    <property type="term" value="C:cytoplasm"/>
    <property type="evidence" value="ECO:0007669"/>
    <property type="project" value="TreeGrafter"/>
</dbReference>
<dbReference type="GO" id="GO:0033743">
    <property type="term" value="F:peptide-methionine (R)-S-oxide reductase activity"/>
    <property type="evidence" value="ECO:0007669"/>
    <property type="project" value="UniProtKB-EC"/>
</dbReference>
<feature type="domain" description="MsrB" evidence="5">
    <location>
        <begin position="55"/>
        <end position="177"/>
    </location>
</feature>
<dbReference type="EC" id="1.8.4.12" evidence="1"/>
<dbReference type="InterPro" id="IPR011057">
    <property type="entry name" value="Mss4-like_sf"/>
</dbReference>
<dbReference type="InterPro" id="IPR028427">
    <property type="entry name" value="Met_Sox_Rdtase_MsrB"/>
</dbReference>
<accession>A0A395LIR5</accession>
<dbReference type="Pfam" id="PF01641">
    <property type="entry name" value="SelR"/>
    <property type="match status" value="1"/>
</dbReference>
<protein>
    <recommendedName>
        <fullName evidence="1">peptide-methionine (R)-S-oxide reductase</fullName>
        <ecNumber evidence="1">1.8.4.12</ecNumber>
    </recommendedName>
</protein>
<evidence type="ECO:0000259" key="5">
    <source>
        <dbReference type="PROSITE" id="PS51790"/>
    </source>
</evidence>
<gene>
    <name evidence="6" type="primary">msrB</name>
    <name evidence="6" type="ORF">DL238_04015</name>
</gene>